<dbReference type="Gene3D" id="1.20.58.2190">
    <property type="match status" value="1"/>
</dbReference>
<comment type="caution">
    <text evidence="3">The sequence shown here is derived from an EMBL/GenBank/DDBJ whole genome shotgun (WGS) entry which is preliminary data.</text>
</comment>
<accession>A0AAV8DYW2</accession>
<dbReference type="SUPFAM" id="SSF46934">
    <property type="entry name" value="UBA-like"/>
    <property type="match status" value="1"/>
</dbReference>
<dbReference type="InterPro" id="IPR036339">
    <property type="entry name" value="PUB-like_dom_sf"/>
</dbReference>
<organism evidence="3 4">
    <name type="scientific">Rhynchospora pubera</name>
    <dbReference type="NCBI Taxonomy" id="906938"/>
    <lineage>
        <taxon>Eukaryota</taxon>
        <taxon>Viridiplantae</taxon>
        <taxon>Streptophyta</taxon>
        <taxon>Embryophyta</taxon>
        <taxon>Tracheophyta</taxon>
        <taxon>Spermatophyta</taxon>
        <taxon>Magnoliopsida</taxon>
        <taxon>Liliopsida</taxon>
        <taxon>Poales</taxon>
        <taxon>Cyperaceae</taxon>
        <taxon>Cyperoideae</taxon>
        <taxon>Rhynchosporeae</taxon>
        <taxon>Rhynchospora</taxon>
    </lineage>
</organism>
<dbReference type="EMBL" id="JAMFTS010000003">
    <property type="protein sequence ID" value="KAJ4773149.1"/>
    <property type="molecule type" value="Genomic_DNA"/>
</dbReference>
<reference evidence="3" key="1">
    <citation type="submission" date="2022-08" db="EMBL/GenBank/DDBJ databases">
        <authorList>
            <person name="Marques A."/>
        </authorList>
    </citation>
    <scope>NUCLEOTIDE SEQUENCE</scope>
    <source>
        <strain evidence="3">RhyPub2mFocal</strain>
        <tissue evidence="3">Leaves</tissue>
    </source>
</reference>
<dbReference type="PANTHER" id="PTHR46713:SF5">
    <property type="entry name" value="UBA DOMAIN-CONTAINING PROTEIN"/>
    <property type="match status" value="1"/>
</dbReference>
<proteinExistence type="predicted"/>
<dbReference type="InterPro" id="IPR018997">
    <property type="entry name" value="PUB_domain"/>
</dbReference>
<name>A0AAV8DYW2_9POAL</name>
<evidence type="ECO:0000313" key="3">
    <source>
        <dbReference type="EMBL" id="KAJ4773149.1"/>
    </source>
</evidence>
<evidence type="ECO:0000313" key="4">
    <source>
        <dbReference type="Proteomes" id="UP001140206"/>
    </source>
</evidence>
<dbReference type="SMART" id="SM00580">
    <property type="entry name" value="PUG"/>
    <property type="match status" value="1"/>
</dbReference>
<dbReference type="PANTHER" id="PTHR46713">
    <property type="entry name" value="F13M7.16 PROTEIN"/>
    <property type="match status" value="1"/>
</dbReference>
<sequence length="396" mass="45926">MRELRKRLEMAELEVDTGLLKELELIGFPTNRATRALYYTGNCSLEAALNWVIEHENDSDIDQMLLVPVSINIEDGNQFSLPEELNLKAQKMRERYNRNAKKLEEPKTLQKLEEPKTLQTEVDKVTTAIGETTIKDPKNTEDERGRILEMLRTKREEERRTREMQLKEDQLERMRTNKELMEAKRQLEASQRKRSVEQAGLEKEEERKARERIRRRIEQDKAERRVKLGLPNEGPKAADPIVPSIIEKVGLPIEGPKAADPIVPPIIEKKEAEPFLVKSEQFKDCLRSFKRNHKDENAKVQRAFQTLLKIVGNIAKYPNEDKYRRIRLSNPIFSERVGIFEGAIEFLELCGFEKAEEGEEQYLLMPKDKINVQLLNSAGNEILSAMSNPYFGLLSK</sequence>
<dbReference type="Proteomes" id="UP001140206">
    <property type="component" value="Chromosome 3"/>
</dbReference>
<gene>
    <name evidence="3" type="ORF">LUZ62_057406</name>
</gene>
<feature type="coiled-coil region" evidence="1">
    <location>
        <begin position="148"/>
        <end position="223"/>
    </location>
</feature>
<dbReference type="Pfam" id="PF09409">
    <property type="entry name" value="PUB"/>
    <property type="match status" value="1"/>
</dbReference>
<dbReference type="PROSITE" id="PS50030">
    <property type="entry name" value="UBA"/>
    <property type="match status" value="1"/>
</dbReference>
<protein>
    <submittedName>
        <fullName evidence="3">Ubiquitin-associated (UBA)/TS-N domain-containing protein</fullName>
    </submittedName>
</protein>
<dbReference type="SUPFAM" id="SSF143503">
    <property type="entry name" value="PUG domain-like"/>
    <property type="match status" value="1"/>
</dbReference>
<feature type="domain" description="UBA" evidence="2">
    <location>
        <begin position="14"/>
        <end position="55"/>
    </location>
</feature>
<keyword evidence="1" id="KW-0175">Coiled coil</keyword>
<dbReference type="CDD" id="cd14290">
    <property type="entry name" value="UBA_PUB_plant"/>
    <property type="match status" value="1"/>
</dbReference>
<keyword evidence="4" id="KW-1185">Reference proteome</keyword>
<dbReference type="Gene3D" id="1.10.8.10">
    <property type="entry name" value="DNA helicase RuvA subunit, C-terminal domain"/>
    <property type="match status" value="1"/>
</dbReference>
<evidence type="ECO:0000256" key="1">
    <source>
        <dbReference type="SAM" id="Coils"/>
    </source>
</evidence>
<dbReference type="InterPro" id="IPR009060">
    <property type="entry name" value="UBA-like_sf"/>
</dbReference>
<dbReference type="InterPro" id="IPR015940">
    <property type="entry name" value="UBA"/>
</dbReference>
<dbReference type="AlphaFoldDB" id="A0AAV8DYW2"/>
<dbReference type="Pfam" id="PF22562">
    <property type="entry name" value="UBA_7"/>
    <property type="match status" value="1"/>
</dbReference>
<evidence type="ECO:0000259" key="2">
    <source>
        <dbReference type="PROSITE" id="PS50030"/>
    </source>
</evidence>